<evidence type="ECO:0000259" key="7">
    <source>
        <dbReference type="Pfam" id="PF08386"/>
    </source>
</evidence>
<keyword evidence="3" id="KW-0378">Hydrolase</keyword>
<evidence type="ECO:0000256" key="3">
    <source>
        <dbReference type="ARBA" id="ARBA00022801"/>
    </source>
</evidence>
<dbReference type="Gene3D" id="3.40.50.1820">
    <property type="entry name" value="alpha/beta hydrolase"/>
    <property type="match status" value="1"/>
</dbReference>
<feature type="signal peptide" evidence="5">
    <location>
        <begin position="1"/>
        <end position="26"/>
    </location>
</feature>
<gene>
    <name evidence="8" type="ORF">HNR68_000763</name>
</gene>
<evidence type="ECO:0000259" key="6">
    <source>
        <dbReference type="Pfam" id="PF00561"/>
    </source>
</evidence>
<comment type="caution">
    <text evidence="8">The sequence shown here is derived from an EMBL/GenBank/DDBJ whole genome shotgun (WGS) entry which is preliminary data.</text>
</comment>
<evidence type="ECO:0000256" key="5">
    <source>
        <dbReference type="SAM" id="SignalP"/>
    </source>
</evidence>
<keyword evidence="9" id="KW-1185">Reference proteome</keyword>
<keyword evidence="2 5" id="KW-0732">Signal</keyword>
<dbReference type="InterPro" id="IPR029058">
    <property type="entry name" value="AB_hydrolase_fold"/>
</dbReference>
<dbReference type="Pfam" id="PF00561">
    <property type="entry name" value="Abhydrolase_1"/>
    <property type="match status" value="1"/>
</dbReference>
<dbReference type="AlphaFoldDB" id="A0A853AIM2"/>
<dbReference type="PANTHER" id="PTHR43248:SF29">
    <property type="entry name" value="TRIPEPTIDYL AMINOPEPTIDASE"/>
    <property type="match status" value="1"/>
</dbReference>
<comment type="similarity">
    <text evidence="1">Belongs to the peptidase S33 family.</text>
</comment>
<organism evidence="8 9">
    <name type="scientific">Saccharopolyspora hordei</name>
    <dbReference type="NCBI Taxonomy" id="1838"/>
    <lineage>
        <taxon>Bacteria</taxon>
        <taxon>Bacillati</taxon>
        <taxon>Actinomycetota</taxon>
        <taxon>Actinomycetes</taxon>
        <taxon>Pseudonocardiales</taxon>
        <taxon>Pseudonocardiaceae</taxon>
        <taxon>Saccharopolyspora</taxon>
    </lineage>
</organism>
<evidence type="ECO:0000256" key="2">
    <source>
        <dbReference type="ARBA" id="ARBA00022729"/>
    </source>
</evidence>
<evidence type="ECO:0000313" key="9">
    <source>
        <dbReference type="Proteomes" id="UP000587002"/>
    </source>
</evidence>
<dbReference type="InterPro" id="IPR051601">
    <property type="entry name" value="Serine_prot/Carboxylest_S33"/>
</dbReference>
<feature type="domain" description="Peptidase S33 tripeptidyl aminopeptidase-like C-terminal" evidence="7">
    <location>
        <begin position="408"/>
        <end position="505"/>
    </location>
</feature>
<name>A0A853AIM2_9PSEU</name>
<sequence>MRRPARAWSVTAALGVVLATGQPATAEPAAPTPEVPARFAEQDVQWVPCFDGELPPDLPPGSERLECGTLTAPMDWHDPDNGEEISIAVSRLSPETGPAGRALFTNPGGPGGAGLGMPLALLDGSSDLPAHFDVYGIDVRGTGASSTVSCGQDQEPPERSDFRDRSPQNIARLLRMSQDFAEACQRHSGELGRFVTTEQTVADLDLLRRVEGHDRVSWYGISAGTWLGAHFATAFPDSVDKVVLDSNVEFTGTWQDVFAWQPMAFERRWREDLRPWLAAHDATYHLGGTAEAVQATVDGLRAALAEEPLPVPDGPPIGPTELDALLLQTMYSKQLFPVLGDALVELRAGTGDGRAVAALSSRSTPVSTDPQDSMDATLYSIRCNDTEFRGDPVSVVVDSEVQGAKYPLYGYYAIFQPCVFWDRPQVDLPQPTGEGLPPVLMVQSENDPATAREGAELAHQRFRGSRLVTVRGEGDHGVYGAGNACVDDVVEAYLVDGRVPADMTCEGLPLPEPGASALASTTGGTLLDRLDALRHALS</sequence>
<dbReference type="SUPFAM" id="SSF53474">
    <property type="entry name" value="alpha/beta-Hydrolases"/>
    <property type="match status" value="1"/>
</dbReference>
<dbReference type="Proteomes" id="UP000587002">
    <property type="component" value="Unassembled WGS sequence"/>
</dbReference>
<dbReference type="GO" id="GO:0016787">
    <property type="term" value="F:hydrolase activity"/>
    <property type="evidence" value="ECO:0007669"/>
    <property type="project" value="UniProtKB-KW"/>
</dbReference>
<accession>A0A853AIM2</accession>
<dbReference type="RefSeq" id="WP_179717687.1">
    <property type="nucleotide sequence ID" value="NZ_BAABFH010000001.1"/>
</dbReference>
<proteinExistence type="inferred from homology"/>
<evidence type="ECO:0000313" key="8">
    <source>
        <dbReference type="EMBL" id="NYI82133.1"/>
    </source>
</evidence>
<dbReference type="InterPro" id="IPR013595">
    <property type="entry name" value="Pept_S33_TAP-like_C"/>
</dbReference>
<evidence type="ECO:0000256" key="4">
    <source>
        <dbReference type="SAM" id="MobiDB-lite"/>
    </source>
</evidence>
<reference evidence="8 9" key="1">
    <citation type="submission" date="2020-07" db="EMBL/GenBank/DDBJ databases">
        <title>Sequencing the genomes of 1000 actinobacteria strains.</title>
        <authorList>
            <person name="Klenk H.-P."/>
        </authorList>
    </citation>
    <scope>NUCLEOTIDE SEQUENCE [LARGE SCALE GENOMIC DNA]</scope>
    <source>
        <strain evidence="8 9">DSM 44065</strain>
    </source>
</reference>
<feature type="region of interest" description="Disordered" evidence="4">
    <location>
        <begin position="145"/>
        <end position="164"/>
    </location>
</feature>
<evidence type="ECO:0000256" key="1">
    <source>
        <dbReference type="ARBA" id="ARBA00010088"/>
    </source>
</evidence>
<feature type="domain" description="AB hydrolase-1" evidence="6">
    <location>
        <begin position="106"/>
        <end position="280"/>
    </location>
</feature>
<feature type="chain" id="PRO_5032655079" evidence="5">
    <location>
        <begin position="27"/>
        <end position="538"/>
    </location>
</feature>
<protein>
    <submittedName>
        <fullName evidence="8">Pimeloyl-ACP methyl ester carboxylesterase</fullName>
    </submittedName>
</protein>
<dbReference type="Pfam" id="PF08386">
    <property type="entry name" value="Abhydrolase_4"/>
    <property type="match status" value="1"/>
</dbReference>
<dbReference type="EMBL" id="JACCFJ010000001">
    <property type="protein sequence ID" value="NYI82133.1"/>
    <property type="molecule type" value="Genomic_DNA"/>
</dbReference>
<dbReference type="InterPro" id="IPR000073">
    <property type="entry name" value="AB_hydrolase_1"/>
</dbReference>
<dbReference type="PANTHER" id="PTHR43248">
    <property type="entry name" value="2-SUCCINYL-6-HYDROXY-2,4-CYCLOHEXADIENE-1-CARBOXYLATE SYNTHASE"/>
    <property type="match status" value="1"/>
</dbReference>